<feature type="domain" description="G-protein coupled receptors family 2 profile 2" evidence="12">
    <location>
        <begin position="657"/>
        <end position="923"/>
    </location>
</feature>
<comment type="caution">
    <text evidence="13">The sequence shown here is derived from an EMBL/GenBank/DDBJ whole genome shotgun (WGS) entry which is preliminary data.</text>
</comment>
<dbReference type="SUPFAM" id="SSF81321">
    <property type="entry name" value="Family A G protein-coupled receptor-like"/>
    <property type="match status" value="1"/>
</dbReference>
<accession>A0ABP0GWH8</accession>
<dbReference type="InterPro" id="IPR032675">
    <property type="entry name" value="LRR_dom_sf"/>
</dbReference>
<dbReference type="SMART" id="SM00303">
    <property type="entry name" value="GPS"/>
    <property type="match status" value="1"/>
</dbReference>
<keyword evidence="10" id="KW-0732">Signal</keyword>
<feature type="signal peptide" evidence="10">
    <location>
        <begin position="1"/>
        <end position="21"/>
    </location>
</feature>
<feature type="region of interest" description="Disordered" evidence="8">
    <location>
        <begin position="943"/>
        <end position="962"/>
    </location>
</feature>
<keyword evidence="4" id="KW-0677">Repeat</keyword>
<dbReference type="PROSITE" id="PS50221">
    <property type="entry name" value="GAIN_B"/>
    <property type="match status" value="1"/>
</dbReference>
<proteinExistence type="predicted"/>
<keyword evidence="7" id="KW-1015">Disulfide bond</keyword>
<dbReference type="Proteomes" id="UP001642483">
    <property type="component" value="Unassembled WGS sequence"/>
</dbReference>
<dbReference type="SUPFAM" id="SSF52058">
    <property type="entry name" value="L domain-like"/>
    <property type="match status" value="1"/>
</dbReference>
<dbReference type="PROSITE" id="PS51450">
    <property type="entry name" value="LRR"/>
    <property type="match status" value="1"/>
</dbReference>
<sequence length="962" mass="107822">MALQSIRLLLVISAFLACASCGDIIATACCNTAQELVCETSSSTTVRCRCTALNLLEDGGKARTYNITSLTLQNVNNLESCFGNFNSSRWNRLSYFEVSDSTTNAGLSLSGINQFVKTVKTLVLNNNGLTKINPHYFKAFPMLKSLKITRNNLVRIQASYFNKENFPKLEDLTLNENRIFEIETGIFQGLPLLKRLSLSRNRIELIHNALANLSHLEDLDLSFNRISKVHHDAFLGFTAITKLNLSHNNLSSLNISSSHRLLNLDISFNFFTEMPAEILNMITRDDNGVVKLSGNHLKCDQNMALFFERAVCNEMPISESVVHKYLDDIVHLKSILRQTSRLVLPYPGICVVKPSAEKCLVDSDSNTELCALQSYLDFSASKPEGSSSKIFRGLLRHLRTLYINVKRMEALSLNSDALIEVKQNLVQGLNFIASNVPVNPSDRLVGYIGDDITVGVTEVNEVQRTRSFDGDITTGIGFQLTTRGDGEFVHDEFGNTQSDLEARIDTCSARQRARTNSVTQAEILLPRSVYLGEENQKLVFVSYSDDFLFPSDLTLASSIISADVINRNIVKSKEKIFISADVNTYETMDHKTSYRCAFWNFKTTSWDKDGCQLTNKTRTESSGRWQTRVTCACDHLTNFGILLDFNPNDEERNADVSVIISYIGISLSIIGLIVTIIYRFCTKDLRRGIPQVTLLHLCTSLLSVYMLLLIYDKDFVTQNDNLCIAVGVCLHFALLLVWCWQVVEAVAMYRLLVQVFKAKMSYFLPKATAACYGTALLIVTSGLVYYKFGVVDVAEDDVSFYDSYRNGDTCFLSHPSNVYFLIVPVCAGWVINCFAFIVILCELNRSRKPKVCGNNLNVLQSRLRQALGLSSLLSITWFFGFVKVALQLSLGASHVSASVFEIIFALCNSLQGFLIFLLFCASRVVKETRFTKKFKMSFMDPTVRSHSKSKRGSSDRITKTTV</sequence>
<dbReference type="PROSITE" id="PS51257">
    <property type="entry name" value="PROKAR_LIPOPROTEIN"/>
    <property type="match status" value="1"/>
</dbReference>
<dbReference type="Pfam" id="PF13855">
    <property type="entry name" value="LRR_8"/>
    <property type="match status" value="2"/>
</dbReference>
<dbReference type="PANTHER" id="PTHR45692:SF1">
    <property type="entry name" value="G-PROTEIN COUPLED RECEPTORS FAMILY 2 PROFILE 2 DOMAIN-CONTAINING PROTEIN"/>
    <property type="match status" value="1"/>
</dbReference>
<organism evidence="13 14">
    <name type="scientific">Clavelina lepadiformis</name>
    <name type="common">Light-bulb sea squirt</name>
    <name type="synonym">Ascidia lepadiformis</name>
    <dbReference type="NCBI Taxonomy" id="159417"/>
    <lineage>
        <taxon>Eukaryota</taxon>
        <taxon>Metazoa</taxon>
        <taxon>Chordata</taxon>
        <taxon>Tunicata</taxon>
        <taxon>Ascidiacea</taxon>
        <taxon>Aplousobranchia</taxon>
        <taxon>Clavelinidae</taxon>
        <taxon>Clavelina</taxon>
    </lineage>
</organism>
<evidence type="ECO:0000259" key="11">
    <source>
        <dbReference type="PROSITE" id="PS50221"/>
    </source>
</evidence>
<dbReference type="InterPro" id="IPR001611">
    <property type="entry name" value="Leu-rich_rpt"/>
</dbReference>
<keyword evidence="2" id="KW-0433">Leucine-rich repeat</keyword>
<dbReference type="Pfam" id="PF00002">
    <property type="entry name" value="7tm_2"/>
    <property type="match status" value="1"/>
</dbReference>
<dbReference type="Pfam" id="PF01825">
    <property type="entry name" value="GPS"/>
    <property type="match status" value="1"/>
</dbReference>
<evidence type="ECO:0000256" key="7">
    <source>
        <dbReference type="ARBA" id="ARBA00023157"/>
    </source>
</evidence>
<dbReference type="InterPro" id="IPR017981">
    <property type="entry name" value="GPCR_2-like_7TM"/>
</dbReference>
<dbReference type="InterPro" id="IPR000832">
    <property type="entry name" value="GPCR_2_secretin-like"/>
</dbReference>
<evidence type="ECO:0000256" key="3">
    <source>
        <dbReference type="ARBA" id="ARBA00022692"/>
    </source>
</evidence>
<feature type="compositionally biased region" description="Basic and acidic residues" evidence="8">
    <location>
        <begin position="952"/>
        <end position="962"/>
    </location>
</feature>
<dbReference type="InterPro" id="IPR003591">
    <property type="entry name" value="Leu-rich_rpt_typical-subtyp"/>
</dbReference>
<evidence type="ECO:0000259" key="12">
    <source>
        <dbReference type="PROSITE" id="PS50261"/>
    </source>
</evidence>
<evidence type="ECO:0000256" key="10">
    <source>
        <dbReference type="SAM" id="SignalP"/>
    </source>
</evidence>
<feature type="chain" id="PRO_5046690272" evidence="10">
    <location>
        <begin position="22"/>
        <end position="962"/>
    </location>
</feature>
<dbReference type="PROSITE" id="PS50261">
    <property type="entry name" value="G_PROTEIN_RECEP_F2_4"/>
    <property type="match status" value="1"/>
</dbReference>
<dbReference type="PANTHER" id="PTHR45692">
    <property type="entry name" value="G_PROTEIN_RECEP_F2_4 DOMAIN-CONTAINING PROTEIN"/>
    <property type="match status" value="1"/>
</dbReference>
<comment type="subcellular location">
    <subcellularLocation>
        <location evidence="1">Membrane</location>
        <topology evidence="1">Multi-pass membrane protein</topology>
    </subcellularLocation>
</comment>
<dbReference type="InterPro" id="IPR000203">
    <property type="entry name" value="GPS"/>
</dbReference>
<feature type="transmembrane region" description="Helical" evidence="9">
    <location>
        <begin position="763"/>
        <end position="786"/>
    </location>
</feature>
<feature type="transmembrane region" description="Helical" evidence="9">
    <location>
        <begin position="902"/>
        <end position="925"/>
    </location>
</feature>
<protein>
    <submittedName>
        <fullName evidence="13">Uncharacterized protein</fullName>
    </submittedName>
</protein>
<dbReference type="EMBL" id="CAWYQH010000152">
    <property type="protein sequence ID" value="CAK8695463.1"/>
    <property type="molecule type" value="Genomic_DNA"/>
</dbReference>
<evidence type="ECO:0000256" key="5">
    <source>
        <dbReference type="ARBA" id="ARBA00022989"/>
    </source>
</evidence>
<keyword evidence="6 9" id="KW-0472">Membrane</keyword>
<name>A0ABP0GWH8_CLALP</name>
<feature type="transmembrane region" description="Helical" evidence="9">
    <location>
        <begin position="659"/>
        <end position="680"/>
    </location>
</feature>
<reference evidence="13 14" key="1">
    <citation type="submission" date="2024-02" db="EMBL/GenBank/DDBJ databases">
        <authorList>
            <person name="Daric V."/>
            <person name="Darras S."/>
        </authorList>
    </citation>
    <scope>NUCLEOTIDE SEQUENCE [LARGE SCALE GENOMIC DNA]</scope>
</reference>
<feature type="transmembrane region" description="Helical" evidence="9">
    <location>
        <begin position="723"/>
        <end position="743"/>
    </location>
</feature>
<dbReference type="InterPro" id="IPR046338">
    <property type="entry name" value="GAIN_dom_sf"/>
</dbReference>
<evidence type="ECO:0000256" key="8">
    <source>
        <dbReference type="SAM" id="MobiDB-lite"/>
    </source>
</evidence>
<evidence type="ECO:0000313" key="14">
    <source>
        <dbReference type="Proteomes" id="UP001642483"/>
    </source>
</evidence>
<evidence type="ECO:0000256" key="2">
    <source>
        <dbReference type="ARBA" id="ARBA00022614"/>
    </source>
</evidence>
<gene>
    <name evidence="13" type="ORF">CVLEPA_LOCUS28736</name>
</gene>
<evidence type="ECO:0000256" key="6">
    <source>
        <dbReference type="ARBA" id="ARBA00023136"/>
    </source>
</evidence>
<dbReference type="Gene3D" id="2.60.220.50">
    <property type="match status" value="1"/>
</dbReference>
<dbReference type="Gene3D" id="3.80.10.10">
    <property type="entry name" value="Ribonuclease Inhibitor"/>
    <property type="match status" value="2"/>
</dbReference>
<feature type="transmembrane region" description="Helical" evidence="9">
    <location>
        <begin position="818"/>
        <end position="840"/>
    </location>
</feature>
<feature type="transmembrane region" description="Helical" evidence="9">
    <location>
        <begin position="692"/>
        <end position="711"/>
    </location>
</feature>
<feature type="transmembrane region" description="Helical" evidence="9">
    <location>
        <begin position="866"/>
        <end position="890"/>
    </location>
</feature>
<dbReference type="SMART" id="SM00369">
    <property type="entry name" value="LRR_TYP"/>
    <property type="match status" value="5"/>
</dbReference>
<feature type="domain" description="GAIN-B" evidence="11">
    <location>
        <begin position="487"/>
        <end position="649"/>
    </location>
</feature>
<evidence type="ECO:0000256" key="9">
    <source>
        <dbReference type="SAM" id="Phobius"/>
    </source>
</evidence>
<evidence type="ECO:0000313" key="13">
    <source>
        <dbReference type="EMBL" id="CAK8695463.1"/>
    </source>
</evidence>
<keyword evidence="5 9" id="KW-1133">Transmembrane helix</keyword>
<keyword evidence="3 9" id="KW-0812">Transmembrane</keyword>
<evidence type="ECO:0000256" key="4">
    <source>
        <dbReference type="ARBA" id="ARBA00022737"/>
    </source>
</evidence>
<dbReference type="Gene3D" id="1.20.1070.10">
    <property type="entry name" value="Rhodopsin 7-helix transmembrane proteins"/>
    <property type="match status" value="1"/>
</dbReference>
<dbReference type="InterPro" id="IPR057244">
    <property type="entry name" value="GAIN_B"/>
</dbReference>
<keyword evidence="14" id="KW-1185">Reference proteome</keyword>
<evidence type="ECO:0000256" key="1">
    <source>
        <dbReference type="ARBA" id="ARBA00004141"/>
    </source>
</evidence>